<dbReference type="PANTHER" id="PTHR30481:SF3">
    <property type="entry name" value="DNA ADENINE METHYLASE"/>
    <property type="match status" value="1"/>
</dbReference>
<reference evidence="10" key="1">
    <citation type="submission" date="2019-08" db="EMBL/GenBank/DDBJ databases">
        <title>Carotenoids and Carotenoid Binding Proteins in the Halophilic Cyanobacterium Euhalothece sp. ZM00.</title>
        <authorList>
            <person name="Cho S.M."/>
            <person name="Song J.Y."/>
            <person name="Park Y.-I."/>
        </authorList>
    </citation>
    <scope>NUCLEOTIDE SEQUENCE [LARGE SCALE GENOMIC DNA]</scope>
    <source>
        <strain evidence="10">Z-M001</strain>
    </source>
</reference>
<keyword evidence="11" id="KW-1185">Reference proteome</keyword>
<dbReference type="RefSeq" id="WP_146295768.1">
    <property type="nucleotide sequence ID" value="NZ_CP042326.1"/>
</dbReference>
<evidence type="ECO:0000256" key="2">
    <source>
        <dbReference type="ARBA" id="ARBA00011900"/>
    </source>
</evidence>
<dbReference type="InterPro" id="IPR012263">
    <property type="entry name" value="M_m6A_EcoRV"/>
</dbReference>
<dbReference type="SUPFAM" id="SSF53335">
    <property type="entry name" value="S-adenosyl-L-methionine-dependent methyltransferases"/>
    <property type="match status" value="1"/>
</dbReference>
<name>A0A5B8NME1_9CHRO</name>
<evidence type="ECO:0000256" key="3">
    <source>
        <dbReference type="ARBA" id="ARBA00022603"/>
    </source>
</evidence>
<sequence>MTNAKVAQPFLKWAGGKSQLLTQIEPFFPQALKEGLIKRYIEPFVGGGAVFLYIASAYPISEYFICDVNPELILAYQTIQKNVEELIILLKEIQANYLTLSEEERKKYFYKIRSHYNQQRKEINFDIYSKSWLNRTSQLIFLNRTCFNGLFRVNSKGEFNVPFGRYKNPRICDEENLKLLAQVLEKTEIQRGDFSQCQKFVNKESFVYFDPPYRPISKTSNFNAYSAQIFKDQDQLRLRDFFQRLDRKGAKLMLSNSDPKNEDPNDTFFEEAYQGYQIKRVQARRNINSKGSKRGQINEILITNY</sequence>
<evidence type="ECO:0000256" key="8">
    <source>
        <dbReference type="RuleBase" id="RU361257"/>
    </source>
</evidence>
<dbReference type="InterPro" id="IPR002052">
    <property type="entry name" value="DNA_methylase_N6_adenine_CS"/>
</dbReference>
<dbReference type="GO" id="GO:0009007">
    <property type="term" value="F:site-specific DNA-methyltransferase (adenine-specific) activity"/>
    <property type="evidence" value="ECO:0007669"/>
    <property type="project" value="UniProtKB-UniRule"/>
</dbReference>
<dbReference type="InterPro" id="IPR029063">
    <property type="entry name" value="SAM-dependent_MTases_sf"/>
</dbReference>
<feature type="binding site" evidence="7">
    <location>
        <position position="17"/>
    </location>
    <ligand>
        <name>S-adenosyl-L-methionine</name>
        <dbReference type="ChEBI" id="CHEBI:59789"/>
    </ligand>
</feature>
<dbReference type="PROSITE" id="PS00092">
    <property type="entry name" value="N6_MTASE"/>
    <property type="match status" value="1"/>
</dbReference>
<feature type="binding site" evidence="7">
    <location>
        <position position="13"/>
    </location>
    <ligand>
        <name>S-adenosyl-L-methionine</name>
        <dbReference type="ChEBI" id="CHEBI:59789"/>
    </ligand>
</feature>
<dbReference type="REBASE" id="359382">
    <property type="entry name" value="M.EnaZM001ORF9165P"/>
</dbReference>
<dbReference type="PIRSF" id="PIRSF000398">
    <property type="entry name" value="M_m6A_EcoRV"/>
    <property type="match status" value="1"/>
</dbReference>
<evidence type="ECO:0000256" key="1">
    <source>
        <dbReference type="ARBA" id="ARBA00006594"/>
    </source>
</evidence>
<feature type="coiled-coil region" evidence="9">
    <location>
        <begin position="76"/>
        <end position="103"/>
    </location>
</feature>
<evidence type="ECO:0000256" key="5">
    <source>
        <dbReference type="ARBA" id="ARBA00022691"/>
    </source>
</evidence>
<keyword evidence="9" id="KW-0175">Coiled coil</keyword>
<dbReference type="AlphaFoldDB" id="A0A5B8NME1"/>
<keyword evidence="4 8" id="KW-0808">Transferase</keyword>
<comment type="similarity">
    <text evidence="1 8">Belongs to the N(4)/N(6)-methyltransferase family.</text>
</comment>
<dbReference type="Proteomes" id="UP000318453">
    <property type="component" value="Chromosome"/>
</dbReference>
<dbReference type="OrthoDB" id="9805629at2"/>
<feature type="binding site" evidence="7">
    <location>
        <position position="67"/>
    </location>
    <ligand>
        <name>S-adenosyl-L-methionine</name>
        <dbReference type="ChEBI" id="CHEBI:59789"/>
    </ligand>
</feature>
<evidence type="ECO:0000256" key="4">
    <source>
        <dbReference type="ARBA" id="ARBA00022679"/>
    </source>
</evidence>
<feature type="binding site" evidence="7">
    <location>
        <position position="210"/>
    </location>
    <ligand>
        <name>S-adenosyl-L-methionine</name>
        <dbReference type="ChEBI" id="CHEBI:59789"/>
    </ligand>
</feature>
<evidence type="ECO:0000256" key="7">
    <source>
        <dbReference type="PIRSR" id="PIRSR000398-1"/>
    </source>
</evidence>
<dbReference type="Gene3D" id="1.10.1020.10">
    <property type="entry name" value="Adenine-specific Methyltransferase, Domain 2"/>
    <property type="match status" value="1"/>
</dbReference>
<dbReference type="InterPro" id="IPR012327">
    <property type="entry name" value="MeTrfase_D12"/>
</dbReference>
<evidence type="ECO:0000313" key="10">
    <source>
        <dbReference type="EMBL" id="QDZ40097.1"/>
    </source>
</evidence>
<dbReference type="Pfam" id="PF02086">
    <property type="entry name" value="MethyltransfD12"/>
    <property type="match status" value="1"/>
</dbReference>
<dbReference type="KEGG" id="enn:FRE64_09165"/>
<dbReference type="InterPro" id="IPR023095">
    <property type="entry name" value="Ade_MeTrfase_dom_2"/>
</dbReference>
<dbReference type="GO" id="GO:0043565">
    <property type="term" value="F:sequence-specific DNA binding"/>
    <property type="evidence" value="ECO:0007669"/>
    <property type="project" value="TreeGrafter"/>
</dbReference>
<dbReference type="PRINTS" id="PR00505">
    <property type="entry name" value="D12N6MTFRASE"/>
</dbReference>
<keyword evidence="5 8" id="KW-0949">S-adenosyl-L-methionine</keyword>
<evidence type="ECO:0000256" key="6">
    <source>
        <dbReference type="ARBA" id="ARBA00047942"/>
    </source>
</evidence>
<dbReference type="Gene3D" id="3.40.50.150">
    <property type="entry name" value="Vaccinia Virus protein VP39"/>
    <property type="match status" value="1"/>
</dbReference>
<dbReference type="GO" id="GO:0032259">
    <property type="term" value="P:methylation"/>
    <property type="evidence" value="ECO:0007669"/>
    <property type="project" value="UniProtKB-KW"/>
</dbReference>
<dbReference type="GO" id="GO:0009307">
    <property type="term" value="P:DNA restriction-modification system"/>
    <property type="evidence" value="ECO:0007669"/>
    <property type="project" value="InterPro"/>
</dbReference>
<dbReference type="PANTHER" id="PTHR30481">
    <property type="entry name" value="DNA ADENINE METHYLASE"/>
    <property type="match status" value="1"/>
</dbReference>
<keyword evidence="3 8" id="KW-0489">Methyltransferase</keyword>
<accession>A0A5B8NME1</accession>
<evidence type="ECO:0000313" key="11">
    <source>
        <dbReference type="Proteomes" id="UP000318453"/>
    </source>
</evidence>
<comment type="catalytic activity">
    <reaction evidence="6 8">
        <text>a 2'-deoxyadenosine in DNA + S-adenosyl-L-methionine = an N(6)-methyl-2'-deoxyadenosine in DNA + S-adenosyl-L-homocysteine + H(+)</text>
        <dbReference type="Rhea" id="RHEA:15197"/>
        <dbReference type="Rhea" id="RHEA-COMP:12418"/>
        <dbReference type="Rhea" id="RHEA-COMP:12419"/>
        <dbReference type="ChEBI" id="CHEBI:15378"/>
        <dbReference type="ChEBI" id="CHEBI:57856"/>
        <dbReference type="ChEBI" id="CHEBI:59789"/>
        <dbReference type="ChEBI" id="CHEBI:90615"/>
        <dbReference type="ChEBI" id="CHEBI:90616"/>
        <dbReference type="EC" id="2.1.1.72"/>
    </reaction>
</comment>
<dbReference type="GO" id="GO:1904047">
    <property type="term" value="F:S-adenosyl-L-methionine binding"/>
    <property type="evidence" value="ECO:0007669"/>
    <property type="project" value="TreeGrafter"/>
</dbReference>
<organism evidence="10 11">
    <name type="scientific">Euhalothece natronophila Z-M001</name>
    <dbReference type="NCBI Taxonomy" id="522448"/>
    <lineage>
        <taxon>Bacteria</taxon>
        <taxon>Bacillati</taxon>
        <taxon>Cyanobacteriota</taxon>
        <taxon>Cyanophyceae</taxon>
        <taxon>Oscillatoriophycideae</taxon>
        <taxon>Chroococcales</taxon>
        <taxon>Halothecacae</taxon>
        <taxon>Halothece cluster</taxon>
        <taxon>Euhalothece</taxon>
    </lineage>
</organism>
<dbReference type="EC" id="2.1.1.72" evidence="2 8"/>
<dbReference type="EMBL" id="CP042326">
    <property type="protein sequence ID" value="QDZ40097.1"/>
    <property type="molecule type" value="Genomic_DNA"/>
</dbReference>
<protein>
    <recommendedName>
        <fullName evidence="2 8">Site-specific DNA-methyltransferase (adenine-specific)</fullName>
        <ecNumber evidence="2 8">2.1.1.72</ecNumber>
    </recommendedName>
</protein>
<proteinExistence type="inferred from homology"/>
<dbReference type="NCBIfam" id="TIGR00571">
    <property type="entry name" value="dam"/>
    <property type="match status" value="1"/>
</dbReference>
<evidence type="ECO:0000256" key="9">
    <source>
        <dbReference type="SAM" id="Coils"/>
    </source>
</evidence>
<gene>
    <name evidence="10" type="ORF">FRE64_09165</name>
</gene>
<dbReference type="GO" id="GO:0006298">
    <property type="term" value="P:mismatch repair"/>
    <property type="evidence" value="ECO:0007669"/>
    <property type="project" value="TreeGrafter"/>
</dbReference>